<comment type="caution">
    <text evidence="7">The sequence shown here is derived from an EMBL/GenBank/DDBJ whole genome shotgun (WGS) entry which is preliminary data.</text>
</comment>
<evidence type="ECO:0000259" key="6">
    <source>
        <dbReference type="Pfam" id="PF13720"/>
    </source>
</evidence>
<dbReference type="GO" id="GO:0008780">
    <property type="term" value="F:acyl-[acyl-carrier-protein]-UDP-N-acetylglucosamine O-acyltransferase activity"/>
    <property type="evidence" value="ECO:0007669"/>
    <property type="project" value="InterPro"/>
</dbReference>
<evidence type="ECO:0000256" key="3">
    <source>
        <dbReference type="ARBA" id="ARBA00022679"/>
    </source>
</evidence>
<keyword evidence="3" id="KW-0808">Transferase</keyword>
<evidence type="ECO:0000256" key="2">
    <source>
        <dbReference type="ARBA" id="ARBA00022556"/>
    </source>
</evidence>
<evidence type="ECO:0000256" key="4">
    <source>
        <dbReference type="ARBA" id="ARBA00023098"/>
    </source>
</evidence>
<dbReference type="STRING" id="157652.A0A371G1K6"/>
<dbReference type="AlphaFoldDB" id="A0A371G1K6"/>
<dbReference type="InterPro" id="IPR037157">
    <property type="entry name" value="Acetyltransf_C_sf"/>
</dbReference>
<evidence type="ECO:0000313" key="7">
    <source>
        <dbReference type="EMBL" id="RDX84213.1"/>
    </source>
</evidence>
<dbReference type="InterPro" id="IPR010137">
    <property type="entry name" value="Lipid_A_LpxA"/>
</dbReference>
<gene>
    <name evidence="7" type="primary">LPXA</name>
    <name evidence="7" type="ORF">CR513_34781</name>
</gene>
<feature type="domain" description="UDP N-acetylglucosamine O-acyltransferase C-terminal" evidence="6">
    <location>
        <begin position="255"/>
        <end position="286"/>
    </location>
</feature>
<evidence type="ECO:0000256" key="5">
    <source>
        <dbReference type="ARBA" id="ARBA00023315"/>
    </source>
</evidence>
<keyword evidence="5" id="KW-0012">Acyltransferase</keyword>
<dbReference type="PANTHER" id="PTHR43480">
    <property type="entry name" value="ACYL-[ACYL-CARRIER-PROTEIN]--UDP-N-ACETYLGLUCOSAMINE O-ACYLTRANSFERASE"/>
    <property type="match status" value="1"/>
</dbReference>
<dbReference type="InterPro" id="IPR029098">
    <property type="entry name" value="Acetyltransf_C"/>
</dbReference>
<dbReference type="OrthoDB" id="25818at2759"/>
<dbReference type="PANTHER" id="PTHR43480:SF1">
    <property type="entry name" value="ACYL-[ACYL-CARRIER-PROTEIN]--UDP-N-ACETYLGLUCOSAMINE O-ACYLTRANSFERASE, MITOCHONDRIAL-RELATED"/>
    <property type="match status" value="1"/>
</dbReference>
<dbReference type="InterPro" id="IPR001451">
    <property type="entry name" value="Hexapep"/>
</dbReference>
<dbReference type="GO" id="GO:0009245">
    <property type="term" value="P:lipid A biosynthetic process"/>
    <property type="evidence" value="ECO:0007669"/>
    <property type="project" value="UniProtKB-KW"/>
</dbReference>
<name>A0A371G1K6_MUCPR</name>
<accession>A0A371G1K6</accession>
<keyword evidence="8" id="KW-1185">Reference proteome</keyword>
<dbReference type="Pfam" id="PF13720">
    <property type="entry name" value="Acetyltransf_11"/>
    <property type="match status" value="1"/>
</dbReference>
<dbReference type="GO" id="GO:0016020">
    <property type="term" value="C:membrane"/>
    <property type="evidence" value="ECO:0007669"/>
    <property type="project" value="GOC"/>
</dbReference>
<dbReference type="InterPro" id="IPR011004">
    <property type="entry name" value="Trimer_LpxA-like_sf"/>
</dbReference>
<dbReference type="Gene3D" id="1.20.1180.10">
    <property type="entry name" value="Udp N-acetylglucosamine O-acyltransferase, C-terminal domain"/>
    <property type="match status" value="2"/>
</dbReference>
<dbReference type="Gene3D" id="2.160.10.10">
    <property type="entry name" value="Hexapeptide repeat proteins"/>
    <property type="match status" value="1"/>
</dbReference>
<proteinExistence type="predicted"/>
<evidence type="ECO:0000256" key="1">
    <source>
        <dbReference type="ARBA" id="ARBA00022516"/>
    </source>
</evidence>
<evidence type="ECO:0000313" key="8">
    <source>
        <dbReference type="Proteomes" id="UP000257109"/>
    </source>
</evidence>
<dbReference type="EMBL" id="QJKJ01007114">
    <property type="protein sequence ID" value="RDX84213.1"/>
    <property type="molecule type" value="Genomic_DNA"/>
</dbReference>
<organism evidence="7 8">
    <name type="scientific">Mucuna pruriens</name>
    <name type="common">Velvet bean</name>
    <name type="synonym">Dolichos pruriens</name>
    <dbReference type="NCBI Taxonomy" id="157652"/>
    <lineage>
        <taxon>Eukaryota</taxon>
        <taxon>Viridiplantae</taxon>
        <taxon>Streptophyta</taxon>
        <taxon>Embryophyta</taxon>
        <taxon>Tracheophyta</taxon>
        <taxon>Spermatophyta</taxon>
        <taxon>Magnoliopsida</taxon>
        <taxon>eudicotyledons</taxon>
        <taxon>Gunneridae</taxon>
        <taxon>Pentapetalae</taxon>
        <taxon>rosids</taxon>
        <taxon>fabids</taxon>
        <taxon>Fabales</taxon>
        <taxon>Fabaceae</taxon>
        <taxon>Papilionoideae</taxon>
        <taxon>50 kb inversion clade</taxon>
        <taxon>NPAAA clade</taxon>
        <taxon>indigoferoid/millettioid clade</taxon>
        <taxon>Phaseoleae</taxon>
        <taxon>Mucuna</taxon>
    </lineage>
</organism>
<dbReference type="Proteomes" id="UP000257109">
    <property type="component" value="Unassembled WGS sequence"/>
</dbReference>
<keyword evidence="4" id="KW-0443">Lipid metabolism</keyword>
<keyword evidence="2" id="KW-0441">Lipid A biosynthesis</keyword>
<sequence>MEKGKERKGKMWWLVKVGSRRRFSFCFALEIRSLVHQPRSLSHVAEGQRKRSIIHPTAIVHPNAVIGQLLCKAGEWLSTISWKPYFWKYSVRGQLHVDDVSSDLISLFSNTFYSSERGAVVGDDYPGCIIIGSNNTIGYHAVVGIKCQDMKYKPEDECFLEVGDNNDIREHTSIHRSSKSTDRTVIGNGNFIMGSCHIAHDCKIGNNNIFANNTLLAGHVEVEDYVHTAGATVVHQFCHLGSFSFLGGGSVVTQDVPKYMMVAGDRAELRGLNLVGLTRCGFSIAEVYSHHVQILLSSLYFMTTKEFSWVMIQIRSLRTAYRKIFMCVDANAGSFEERLAELVLFVFVYFFEVVGDESGVFLREQHEELVDVPVVNAMLQSIRNSFAEDRRGICKFRHWNVC</sequence>
<keyword evidence="1" id="KW-0444">Lipid biosynthesis</keyword>
<feature type="non-terminal residue" evidence="7">
    <location>
        <position position="1"/>
    </location>
</feature>
<dbReference type="Pfam" id="PF00132">
    <property type="entry name" value="Hexapep"/>
    <property type="match status" value="1"/>
</dbReference>
<dbReference type="SUPFAM" id="SSF51161">
    <property type="entry name" value="Trimeric LpxA-like enzymes"/>
    <property type="match status" value="1"/>
</dbReference>
<reference evidence="7" key="1">
    <citation type="submission" date="2018-05" db="EMBL/GenBank/DDBJ databases">
        <title>Draft genome of Mucuna pruriens seed.</title>
        <authorList>
            <person name="Nnadi N.E."/>
            <person name="Vos R."/>
            <person name="Hasami M.H."/>
            <person name="Devisetty U.K."/>
            <person name="Aguiy J.C."/>
        </authorList>
    </citation>
    <scope>NUCLEOTIDE SEQUENCE [LARGE SCALE GENOMIC DNA]</scope>
    <source>
        <strain evidence="7">JCA_2017</strain>
    </source>
</reference>
<protein>
    <submittedName>
        <fullName evidence="7">Acyl-[acyl-carrier-protein]--UDP-N-acetylglucosamine O-acyltransferase, mitochondrial</fullName>
    </submittedName>
</protein>